<dbReference type="InterPro" id="IPR036698">
    <property type="entry name" value="TM1070-like_sf"/>
</dbReference>
<dbReference type="EMBL" id="CAEMXZ010000045">
    <property type="protein sequence ID" value="CAB4323441.1"/>
    <property type="molecule type" value="Genomic_DNA"/>
</dbReference>
<dbReference type="InterPro" id="IPR043777">
    <property type="entry name" value="DUF5719"/>
</dbReference>
<proteinExistence type="predicted"/>
<sequence length="541" mass="55675">MSTVRRLPMIMVLVAVLVGGVVFDRTHRPTTASTVRPDTLMPSAQPAGSAGSTWYCAAGSATGDSNGFAEQTVSVANSSDEEITGQLTAVPDKGDPVVSKLRIAGHSRQTVRISDLVRATWASALVELSGGEVTVAQLFQGPSGRSAGACASAPAQDWYFPSGSTRNGARNLMALFNPFPGEATVDITFDTEDGSRAPQQFDGLVLPGGRVSVVDVGAVVTLREQVSTSVHARAGRVVAQQIQTADGREGGEQGLTVTLGATSSAMDWFFPVATPADSSAHEVVSVLNPGEVDATVEVQVQVDDAAQVGSVEPYRLSVPAGRSASVDLMGDARIPRNAERWLIVHSTGGTGVVAARSIGSVRSADTGGLTYTLGVPVAATNWLATFGNPVGIASSVIAIANPSAAGDARVTVTIHGAGSAKDIPTMIDVVIASGERRLLDLTKELATRNEASITISSDQPVVVGQLMVSPLPIDLLTPTVYPLIGSMSIVSDPVPPQVVALDDALLPSEPTTTLDPAVSTTTTVDSTSTTLMGAVTSTTIR</sequence>
<protein>
    <submittedName>
        <fullName evidence="1">Unannotated protein</fullName>
    </submittedName>
</protein>
<evidence type="ECO:0000313" key="1">
    <source>
        <dbReference type="EMBL" id="CAB4323441.1"/>
    </source>
</evidence>
<gene>
    <name evidence="1" type="ORF">UFOPK1392_01196</name>
    <name evidence="2" type="ORF">UFOPK3733_00357</name>
</gene>
<dbReference type="Pfam" id="PF18986">
    <property type="entry name" value="DUF5719"/>
    <property type="match status" value="1"/>
</dbReference>
<name>A0A6J5YG86_9ZZZZ</name>
<dbReference type="AlphaFoldDB" id="A0A6J5YG86"/>
<organism evidence="1">
    <name type="scientific">freshwater metagenome</name>
    <dbReference type="NCBI Taxonomy" id="449393"/>
    <lineage>
        <taxon>unclassified sequences</taxon>
        <taxon>metagenomes</taxon>
        <taxon>ecological metagenomes</taxon>
    </lineage>
</organism>
<dbReference type="Gene3D" id="2.60.290.11">
    <property type="entry name" value="TM1070-like"/>
    <property type="match status" value="1"/>
</dbReference>
<evidence type="ECO:0000313" key="2">
    <source>
        <dbReference type="EMBL" id="CAB4925750.1"/>
    </source>
</evidence>
<reference evidence="1" key="1">
    <citation type="submission" date="2020-05" db="EMBL/GenBank/DDBJ databases">
        <authorList>
            <person name="Chiriac C."/>
            <person name="Salcher M."/>
            <person name="Ghai R."/>
            <person name="Kavagutti S V."/>
        </authorList>
    </citation>
    <scope>NUCLEOTIDE SEQUENCE</scope>
</reference>
<accession>A0A6J5YG86</accession>
<dbReference type="EMBL" id="CAFBNC010000010">
    <property type="protein sequence ID" value="CAB4925750.1"/>
    <property type="molecule type" value="Genomic_DNA"/>
</dbReference>